<sequence>MIENQSRRDFLRNSVAVGGATIVVNPFPFEDLWAAPRKDTDNPLQHLEHHSDWMDGPGKAKFRYEGVRKVMGAKVYGRDYRAQDIPGWPQREVRVVILKADRYDQVFEGVDFSSIPKEYRPSKVITSKEFKKAGLKVPYFFQPSLFTELGQPADFLGQPVALLLFEDADAFLVGKVNYINQSSLIKWGKKQTLPLKGTYTEARYVRYAKPNGEDLYSAVHDSGMIQPPYQKPKAKGNANERGMYFADKIQKDIKSEGWQVVGGKYSTQTVDCCFMEPESGLCWWDAKSKTLSFVLSTQSPYHDAEGAVEMFSGKGSIISPRTIEMNACYIGGGFGGRDHSIFPNYLAIAAAFADGKPIRLIQHRQDQFQMGLKRHSCRIDESIAVDKNGKFQAIQASLEYSGGGKNNFSFVVPAVGAQNATSAYYLPRSDISFVGKKTRGVTAGSMRGFGTTQSMFAFESLIDEAAEKLKMDPIELRLRNVFETGMRTPQGTIPSHRLRAKEMMLKAQKHALWKNRDKIKKQRTNKDQIYGIGFAASMKSFGTNLDAILCEVAIDRQGRVEMKTNCTEMGNGAATTMPLATAAHLGVNASSINLGATTDFDVLKLKGKFVLSQEEQDRLAKDPHWVPAVSMGTAASASAYQQRHGVMEASKLLFETSIWRAASHLWDIPYNRSEARKAKWTNGSLKYGSKKALSMKALAEVIYKKNYNTGVMVHGYYRCAWAEADFKVDGEVRKLPLDALAFRQANGKYDLLKRKKVYFPPIANRNKGVDTYTPCAAIIGVAIDRKSGQVTVDEVQSFIDCGPIIHKDIVEGQNDGGVAMGMGQALYEMLPEEKGGAGEGGWNFGRYELTRYKHMPVTKTELHIIEAESPDEPTRGMAEVVMIPIAPAIANAVADATGKRFRDLPITAQQVKESLS</sequence>
<dbReference type="OrthoDB" id="7374166at2"/>
<accession>A0A1Y6C2X7</accession>
<dbReference type="Pfam" id="PF20256">
    <property type="entry name" value="MoCoBD_2"/>
    <property type="match status" value="2"/>
</dbReference>
<dbReference type="PANTHER" id="PTHR11908">
    <property type="entry name" value="XANTHINE DEHYDROGENASE"/>
    <property type="match status" value="1"/>
</dbReference>
<evidence type="ECO:0000313" key="3">
    <source>
        <dbReference type="EMBL" id="SMF42953.1"/>
    </source>
</evidence>
<dbReference type="PROSITE" id="PS51318">
    <property type="entry name" value="TAT"/>
    <property type="match status" value="1"/>
</dbReference>
<dbReference type="InterPro" id="IPR008274">
    <property type="entry name" value="AldOxase/xan_DH_MoCoBD1"/>
</dbReference>
<dbReference type="InterPro" id="IPR036856">
    <property type="entry name" value="Ald_Oxase/Xan_DH_a/b_sf"/>
</dbReference>
<feature type="domain" description="Aldehyde oxidase/xanthine dehydrogenase second molybdopterin binding" evidence="2">
    <location>
        <begin position="507"/>
        <end position="597"/>
    </location>
</feature>
<dbReference type="RefSeq" id="WP_132321032.1">
    <property type="nucleotide sequence ID" value="NZ_FWZT01000013.1"/>
</dbReference>
<dbReference type="GO" id="GO:0016491">
    <property type="term" value="F:oxidoreductase activity"/>
    <property type="evidence" value="ECO:0007669"/>
    <property type="project" value="InterPro"/>
</dbReference>
<evidence type="ECO:0000313" key="4">
    <source>
        <dbReference type="Proteomes" id="UP000192907"/>
    </source>
</evidence>
<dbReference type="SUPFAM" id="SSF56003">
    <property type="entry name" value="Molybdenum cofactor-binding domain"/>
    <property type="match status" value="1"/>
</dbReference>
<keyword evidence="4" id="KW-1185">Reference proteome</keyword>
<dbReference type="GO" id="GO:0005506">
    <property type="term" value="F:iron ion binding"/>
    <property type="evidence" value="ECO:0007669"/>
    <property type="project" value="InterPro"/>
</dbReference>
<dbReference type="Gene3D" id="3.30.365.10">
    <property type="entry name" value="Aldehyde oxidase/xanthine dehydrogenase, molybdopterin binding domain"/>
    <property type="match status" value="4"/>
</dbReference>
<name>A0A1Y6C2X7_9BACT</name>
<dbReference type="AlphaFoldDB" id="A0A1Y6C2X7"/>
<reference evidence="4" key="1">
    <citation type="submission" date="2017-04" db="EMBL/GenBank/DDBJ databases">
        <authorList>
            <person name="Varghese N."/>
            <person name="Submissions S."/>
        </authorList>
    </citation>
    <scope>NUCLEOTIDE SEQUENCE [LARGE SCALE GENOMIC DNA]</scope>
    <source>
        <strain evidence="4">RKEM611</strain>
    </source>
</reference>
<proteinExistence type="predicted"/>
<dbReference type="STRING" id="1513793.SAMN06296036_11335"/>
<dbReference type="InterPro" id="IPR006311">
    <property type="entry name" value="TAT_signal"/>
</dbReference>
<dbReference type="InterPro" id="IPR016208">
    <property type="entry name" value="Ald_Oxase/xanthine_DH-like"/>
</dbReference>
<feature type="domain" description="Aldehyde oxidase/xanthine dehydrogenase second molybdopterin binding" evidence="2">
    <location>
        <begin position="626"/>
        <end position="835"/>
    </location>
</feature>
<evidence type="ECO:0000259" key="2">
    <source>
        <dbReference type="Pfam" id="PF20256"/>
    </source>
</evidence>
<dbReference type="InterPro" id="IPR046867">
    <property type="entry name" value="AldOxase/xan_DH_MoCoBD2"/>
</dbReference>
<feature type="domain" description="Aldehyde oxidase/xanthine dehydrogenase first molybdopterin binding" evidence="1">
    <location>
        <begin position="259"/>
        <end position="481"/>
    </location>
</feature>
<dbReference type="InterPro" id="IPR037165">
    <property type="entry name" value="AldOxase/xan_DH_Mopterin-bd_sf"/>
</dbReference>
<protein>
    <submittedName>
        <fullName evidence="3">CO or xanthine dehydrogenase, Mo-binding subunit</fullName>
    </submittedName>
</protein>
<dbReference type="PANTHER" id="PTHR11908:SF123">
    <property type="entry name" value="ALDEHYDE OXIDOREDUCTASE MOLYBDENUM-BINDING SUBUNIT PAOC"/>
    <property type="match status" value="1"/>
</dbReference>
<dbReference type="SUPFAM" id="SSF54665">
    <property type="entry name" value="CO dehydrogenase molybdoprotein N-domain-like"/>
    <property type="match status" value="1"/>
</dbReference>
<evidence type="ECO:0000259" key="1">
    <source>
        <dbReference type="Pfam" id="PF02738"/>
    </source>
</evidence>
<dbReference type="Pfam" id="PF02738">
    <property type="entry name" value="MoCoBD_1"/>
    <property type="match status" value="1"/>
</dbReference>
<dbReference type="EMBL" id="FWZT01000013">
    <property type="protein sequence ID" value="SMF42953.1"/>
    <property type="molecule type" value="Genomic_DNA"/>
</dbReference>
<gene>
    <name evidence="3" type="ORF">SAMN06296036_11335</name>
</gene>
<organism evidence="3 4">
    <name type="scientific">Pseudobacteriovorax antillogorgiicola</name>
    <dbReference type="NCBI Taxonomy" id="1513793"/>
    <lineage>
        <taxon>Bacteria</taxon>
        <taxon>Pseudomonadati</taxon>
        <taxon>Bdellovibrionota</taxon>
        <taxon>Oligoflexia</taxon>
        <taxon>Oligoflexales</taxon>
        <taxon>Pseudobacteriovoracaceae</taxon>
        <taxon>Pseudobacteriovorax</taxon>
    </lineage>
</organism>
<dbReference type="Proteomes" id="UP000192907">
    <property type="component" value="Unassembled WGS sequence"/>
</dbReference>